<evidence type="ECO:0000256" key="2">
    <source>
        <dbReference type="ARBA" id="ARBA00023242"/>
    </source>
</evidence>
<reference evidence="4 5" key="1">
    <citation type="journal article" date="2020" name="Genome Biol. Evol.">
        <title>Comparative genomics of Sclerotiniaceae.</title>
        <authorList>
            <person name="Valero Jimenez C.A."/>
            <person name="Steentjes M."/>
            <person name="Scholten O.E."/>
            <person name="Van Kan J.A.L."/>
        </authorList>
    </citation>
    <scope>NUCLEOTIDE SEQUENCE [LARGE SCALE GENOMIC DNA]</scope>
    <source>
        <strain evidence="4 5">MUCL 94</strain>
    </source>
</reference>
<dbReference type="AlphaFoldDB" id="A0A9P5HSS7"/>
<dbReference type="RefSeq" id="XP_038726740.1">
    <property type="nucleotide sequence ID" value="XM_038882440.1"/>
</dbReference>
<dbReference type="InterPro" id="IPR050987">
    <property type="entry name" value="AtrR-like"/>
</dbReference>
<dbReference type="PANTHER" id="PTHR46910:SF25">
    <property type="entry name" value="ABC-TRANSPORTER-REGULATING TRANSCRIPTION FACTOR"/>
    <property type="match status" value="1"/>
</dbReference>
<dbReference type="GO" id="GO:0003677">
    <property type="term" value="F:DNA binding"/>
    <property type="evidence" value="ECO:0007669"/>
    <property type="project" value="InterPro"/>
</dbReference>
<dbReference type="GO" id="GO:0006351">
    <property type="term" value="P:DNA-templated transcription"/>
    <property type="evidence" value="ECO:0007669"/>
    <property type="project" value="InterPro"/>
</dbReference>
<proteinExistence type="predicted"/>
<dbReference type="PROSITE" id="PS50048">
    <property type="entry name" value="ZN2_CY6_FUNGAL_2"/>
    <property type="match status" value="1"/>
</dbReference>
<evidence type="ECO:0000256" key="1">
    <source>
        <dbReference type="ARBA" id="ARBA00022723"/>
    </source>
</evidence>
<evidence type="ECO:0000313" key="5">
    <source>
        <dbReference type="Proteomes" id="UP000710849"/>
    </source>
</evidence>
<organism evidence="4 5">
    <name type="scientific">Botrytis byssoidea</name>
    <dbReference type="NCBI Taxonomy" id="139641"/>
    <lineage>
        <taxon>Eukaryota</taxon>
        <taxon>Fungi</taxon>
        <taxon>Dikarya</taxon>
        <taxon>Ascomycota</taxon>
        <taxon>Pezizomycotina</taxon>
        <taxon>Leotiomycetes</taxon>
        <taxon>Helotiales</taxon>
        <taxon>Sclerotiniaceae</taxon>
        <taxon>Botrytis</taxon>
    </lineage>
</organism>
<dbReference type="Gene3D" id="4.10.240.10">
    <property type="entry name" value="Zn(2)-C6 fungal-type DNA-binding domain"/>
    <property type="match status" value="1"/>
</dbReference>
<dbReference type="CDD" id="cd12148">
    <property type="entry name" value="fungal_TF_MHR"/>
    <property type="match status" value="1"/>
</dbReference>
<dbReference type="CDD" id="cd00067">
    <property type="entry name" value="GAL4"/>
    <property type="match status" value="1"/>
</dbReference>
<dbReference type="PROSITE" id="PS00463">
    <property type="entry name" value="ZN2_CY6_FUNGAL_1"/>
    <property type="match status" value="1"/>
</dbReference>
<dbReference type="InterPro" id="IPR001138">
    <property type="entry name" value="Zn2Cys6_DnaBD"/>
</dbReference>
<dbReference type="GO" id="GO:0000981">
    <property type="term" value="F:DNA-binding transcription factor activity, RNA polymerase II-specific"/>
    <property type="evidence" value="ECO:0007669"/>
    <property type="project" value="InterPro"/>
</dbReference>
<protein>
    <recommendedName>
        <fullName evidence="3">Zn(2)-C6 fungal-type domain-containing protein</fullName>
    </recommendedName>
</protein>
<dbReference type="PANTHER" id="PTHR46910">
    <property type="entry name" value="TRANSCRIPTION FACTOR PDR1"/>
    <property type="match status" value="1"/>
</dbReference>
<feature type="domain" description="Zn(2)-C6 fungal-type" evidence="3">
    <location>
        <begin position="16"/>
        <end position="46"/>
    </location>
</feature>
<dbReference type="EMBL" id="RCSW01000044">
    <property type="protein sequence ID" value="KAF7918155.1"/>
    <property type="molecule type" value="Genomic_DNA"/>
</dbReference>
<evidence type="ECO:0000259" key="3">
    <source>
        <dbReference type="PROSITE" id="PS50048"/>
    </source>
</evidence>
<dbReference type="SMART" id="SM00066">
    <property type="entry name" value="GAL4"/>
    <property type="match status" value="1"/>
</dbReference>
<comment type="caution">
    <text evidence="4">The sequence shown here is derived from an EMBL/GenBank/DDBJ whole genome shotgun (WGS) entry which is preliminary data.</text>
</comment>
<gene>
    <name evidence="4" type="ORF">EAE97_011926</name>
</gene>
<dbReference type="Proteomes" id="UP000710849">
    <property type="component" value="Unassembled WGS sequence"/>
</dbReference>
<accession>A0A9P5HSS7</accession>
<keyword evidence="2" id="KW-0539">Nucleus</keyword>
<dbReference type="InterPro" id="IPR007219">
    <property type="entry name" value="XnlR_reg_dom"/>
</dbReference>
<dbReference type="SUPFAM" id="SSF57701">
    <property type="entry name" value="Zn2/Cys6 DNA-binding domain"/>
    <property type="match status" value="1"/>
</dbReference>
<dbReference type="Pfam" id="PF04082">
    <property type="entry name" value="Fungal_trans"/>
    <property type="match status" value="1"/>
</dbReference>
<evidence type="ECO:0000313" key="4">
    <source>
        <dbReference type="EMBL" id="KAF7918155.1"/>
    </source>
</evidence>
<dbReference type="Pfam" id="PF00172">
    <property type="entry name" value="Zn_clus"/>
    <property type="match status" value="1"/>
</dbReference>
<keyword evidence="1" id="KW-0479">Metal-binding</keyword>
<sequence>MEDQLRTKNSQISDQVCDQCKKRKIRCDRLLPECSNCAKSHRQCEFSSREKRPNVTKKLVEDFDGLNTRLASIESAVSQIAQHLNSTHSSIASSTPTASPYHEVIDFSIHTSISDDPFGKNRSGLQPRYGRSSHRFMDAAGDERFYGQSSAYASFDCTKVRFEKKANSKDYGNLSLIDILIASDPKVSSTLQILTDLPKTLPMPPASELESDGKPIALPSRALLEVTLEFYLKETNDPLPIFDRGTLLKAIDEQYSIGCENTDPTWTLCFNNIILLSLLAKLKTSPPGAPSKDENLMFMLLNNAKRSFSILDTLLKPRIASIQALFTLSFVTREFYDHQVAAKHIALAHQMARSIGLHQPGQFVSPERTNFFWSMYIIDKLRLFRCSQGCQSYLFECSVPLPEFDQPSPLEIAFLAKIKMACFLEEIYRELYMNYAEIQPYSSGQTTAMRLLVQLDQEWPDFHARAAILRESFPSVELELRHMFHTNRVLILLRSNLIEHKSRLLEDSRTTLEIIGELKAQQSIRGNMALSNVLHLDPLISFFELFSNIVENPQLSHSRDQELIVMTIEGITRQRHPSYISSACARVYESVAVCGEIVLAIKQAFPPSSISWEQPVDSRGSYQEFQSQSQLTWPVKHDWSVDDLLSIDTENPDLYLTIPRYHVNDEQGQF</sequence>
<dbReference type="GO" id="GO:0008270">
    <property type="term" value="F:zinc ion binding"/>
    <property type="evidence" value="ECO:0007669"/>
    <property type="project" value="InterPro"/>
</dbReference>
<keyword evidence="5" id="KW-1185">Reference proteome</keyword>
<name>A0A9P5HSS7_9HELO</name>
<dbReference type="GeneID" id="62155513"/>
<dbReference type="InterPro" id="IPR036864">
    <property type="entry name" value="Zn2-C6_fun-type_DNA-bd_sf"/>
</dbReference>